<evidence type="ECO:0000259" key="1">
    <source>
        <dbReference type="PROSITE" id="PS51406"/>
    </source>
</evidence>
<dbReference type="Pfam" id="PF00147">
    <property type="entry name" value="Fibrinogen_C"/>
    <property type="match status" value="1"/>
</dbReference>
<comment type="caution">
    <text evidence="2">The sequence shown here is derived from an EMBL/GenBank/DDBJ whole genome shotgun (WGS) entry which is preliminary data.</text>
</comment>
<feature type="domain" description="Fibrinogen C-terminal" evidence="1">
    <location>
        <begin position="57"/>
        <end position="266"/>
    </location>
</feature>
<dbReference type="InterPro" id="IPR002181">
    <property type="entry name" value="Fibrinogen_a/b/g_C_dom"/>
</dbReference>
<keyword evidence="3" id="KW-1185">Reference proteome</keyword>
<dbReference type="InterPro" id="IPR036056">
    <property type="entry name" value="Fibrinogen-like_C"/>
</dbReference>
<dbReference type="Gene3D" id="3.90.215.10">
    <property type="entry name" value="Gamma Fibrinogen, chain A, domain 1"/>
    <property type="match status" value="1"/>
</dbReference>
<dbReference type="NCBIfam" id="NF040941">
    <property type="entry name" value="GGGWT_bact"/>
    <property type="match status" value="1"/>
</dbReference>
<dbReference type="PROSITE" id="PS51406">
    <property type="entry name" value="FIBRINOGEN_C_2"/>
    <property type="match status" value="1"/>
</dbReference>
<dbReference type="CDD" id="cd00087">
    <property type="entry name" value="FReD"/>
    <property type="match status" value="1"/>
</dbReference>
<organism evidence="2 3">
    <name type="scientific">Meganyctiphanes norvegica</name>
    <name type="common">Northern krill</name>
    <name type="synonym">Thysanopoda norvegica</name>
    <dbReference type="NCBI Taxonomy" id="48144"/>
    <lineage>
        <taxon>Eukaryota</taxon>
        <taxon>Metazoa</taxon>
        <taxon>Ecdysozoa</taxon>
        <taxon>Arthropoda</taxon>
        <taxon>Crustacea</taxon>
        <taxon>Multicrustacea</taxon>
        <taxon>Malacostraca</taxon>
        <taxon>Eumalacostraca</taxon>
        <taxon>Eucarida</taxon>
        <taxon>Euphausiacea</taxon>
        <taxon>Euphausiidae</taxon>
        <taxon>Meganyctiphanes</taxon>
    </lineage>
</organism>
<feature type="non-terminal residue" evidence="2">
    <location>
        <position position="293"/>
    </location>
</feature>
<protein>
    <recommendedName>
        <fullName evidence="1">Fibrinogen C-terminal domain-containing protein</fullName>
    </recommendedName>
</protein>
<dbReference type="EMBL" id="CAXKWB010014936">
    <property type="protein sequence ID" value="CAL4112183.1"/>
    <property type="molecule type" value="Genomic_DNA"/>
</dbReference>
<dbReference type="InterPro" id="IPR014716">
    <property type="entry name" value="Fibrinogen_a/b/g_C_1"/>
</dbReference>
<dbReference type="InterPro" id="IPR050373">
    <property type="entry name" value="Fibrinogen_C-term_domain"/>
</dbReference>
<evidence type="ECO:0000313" key="3">
    <source>
        <dbReference type="Proteomes" id="UP001497623"/>
    </source>
</evidence>
<proteinExistence type="predicted"/>
<name>A0AAV2R6H9_MEGNR</name>
<gene>
    <name evidence="2" type="ORF">MNOR_LOCUS19813</name>
</gene>
<sequence>MGESRNTTRQPRNCQDLIQQGITPEGHYVVYSDDTTLGRASIIYCFEDDGFIPLPRDTNKDVPRNCLDHQQNGMTANGIMVIYPYADHPDTPALVLCDQETEGGGWTVIQHRYNGSENFYRPWVEYSEGFGNPANEHYLGNDLISALTAQDVNELWVDLEDSDGVTAYAHYQAFHVELSSSYYRLSVFNYDGTASDALAYNTGQYFSTFDEDHDSSANDCATNHESAWWYNACSYVDLNAPYADGSSYWNPFGYVKKSKMMIRPHCRVTAHNGVLHDIQDPAAHLQRSHLQGT</sequence>
<dbReference type="GO" id="GO:0005615">
    <property type="term" value="C:extracellular space"/>
    <property type="evidence" value="ECO:0007669"/>
    <property type="project" value="TreeGrafter"/>
</dbReference>
<dbReference type="SMART" id="SM00186">
    <property type="entry name" value="FBG"/>
    <property type="match status" value="1"/>
</dbReference>
<dbReference type="PANTHER" id="PTHR19143:SF458">
    <property type="entry name" value="FIBRINOGEN C-TERMINAL DOMAIN-CONTAINING PROTEIN-RELATED"/>
    <property type="match status" value="1"/>
</dbReference>
<evidence type="ECO:0000313" key="2">
    <source>
        <dbReference type="EMBL" id="CAL4112183.1"/>
    </source>
</evidence>
<dbReference type="AlphaFoldDB" id="A0AAV2R6H9"/>
<reference evidence="2 3" key="1">
    <citation type="submission" date="2024-05" db="EMBL/GenBank/DDBJ databases">
        <authorList>
            <person name="Wallberg A."/>
        </authorList>
    </citation>
    <scope>NUCLEOTIDE SEQUENCE [LARGE SCALE GENOMIC DNA]</scope>
</reference>
<dbReference type="PANTHER" id="PTHR19143">
    <property type="entry name" value="FIBRINOGEN/TENASCIN/ANGIOPOEITIN"/>
    <property type="match status" value="1"/>
</dbReference>
<dbReference type="SUPFAM" id="SSF56496">
    <property type="entry name" value="Fibrinogen C-terminal domain-like"/>
    <property type="match status" value="1"/>
</dbReference>
<dbReference type="Proteomes" id="UP001497623">
    <property type="component" value="Unassembled WGS sequence"/>
</dbReference>
<accession>A0AAV2R6H9</accession>